<accession>A0A562M6U1</accession>
<dbReference type="InterPro" id="IPR011006">
    <property type="entry name" value="CheY-like_superfamily"/>
</dbReference>
<protein>
    <submittedName>
        <fullName evidence="4">LytTR family two component transcriptional regulator</fullName>
    </submittedName>
</protein>
<keyword evidence="1" id="KW-0597">Phosphoprotein</keyword>
<dbReference type="Pfam" id="PF00072">
    <property type="entry name" value="Response_reg"/>
    <property type="match status" value="1"/>
</dbReference>
<dbReference type="PANTHER" id="PTHR37299:SF1">
    <property type="entry name" value="STAGE 0 SPORULATION PROTEIN A HOMOLOG"/>
    <property type="match status" value="1"/>
</dbReference>
<dbReference type="PANTHER" id="PTHR37299">
    <property type="entry name" value="TRANSCRIPTIONAL REGULATOR-RELATED"/>
    <property type="match status" value="1"/>
</dbReference>
<dbReference type="SMART" id="SM00850">
    <property type="entry name" value="LytTR"/>
    <property type="match status" value="1"/>
</dbReference>
<name>A0A562M6U1_9SPHI</name>
<dbReference type="Gene3D" id="2.40.50.1020">
    <property type="entry name" value="LytTr DNA-binding domain"/>
    <property type="match status" value="1"/>
</dbReference>
<dbReference type="GO" id="GO:0000156">
    <property type="term" value="F:phosphorelay response regulator activity"/>
    <property type="evidence" value="ECO:0007669"/>
    <property type="project" value="InterPro"/>
</dbReference>
<dbReference type="FunFam" id="3.40.50.2300:FF:000051">
    <property type="entry name" value="Two-component response regulator yehT"/>
    <property type="match status" value="1"/>
</dbReference>
<organism evidence="4 5">
    <name type="scientific">Sphingobacterium siyangense</name>
    <dbReference type="NCBI Taxonomy" id="459529"/>
    <lineage>
        <taxon>Bacteria</taxon>
        <taxon>Pseudomonadati</taxon>
        <taxon>Bacteroidota</taxon>
        <taxon>Sphingobacteriia</taxon>
        <taxon>Sphingobacteriales</taxon>
        <taxon>Sphingobacteriaceae</taxon>
        <taxon>Sphingobacterium</taxon>
    </lineage>
</organism>
<dbReference type="PROSITE" id="PS50110">
    <property type="entry name" value="RESPONSE_REGULATORY"/>
    <property type="match status" value="1"/>
</dbReference>
<dbReference type="PROSITE" id="PS50930">
    <property type="entry name" value="HTH_LYTTR"/>
    <property type="match status" value="1"/>
</dbReference>
<dbReference type="InterPro" id="IPR001789">
    <property type="entry name" value="Sig_transdc_resp-reg_receiver"/>
</dbReference>
<feature type="domain" description="Response regulatory" evidence="2">
    <location>
        <begin position="13"/>
        <end position="124"/>
    </location>
</feature>
<evidence type="ECO:0000259" key="3">
    <source>
        <dbReference type="PROSITE" id="PS50930"/>
    </source>
</evidence>
<evidence type="ECO:0000313" key="4">
    <source>
        <dbReference type="EMBL" id="TWI15639.1"/>
    </source>
</evidence>
<evidence type="ECO:0000256" key="1">
    <source>
        <dbReference type="PROSITE-ProRule" id="PRU00169"/>
    </source>
</evidence>
<dbReference type="Proteomes" id="UP000315908">
    <property type="component" value="Unassembled WGS sequence"/>
</dbReference>
<dbReference type="SMART" id="SM00448">
    <property type="entry name" value="REC"/>
    <property type="match status" value="1"/>
</dbReference>
<dbReference type="Pfam" id="PF04397">
    <property type="entry name" value="LytTR"/>
    <property type="match status" value="1"/>
</dbReference>
<feature type="domain" description="HTH LytTR-type" evidence="3">
    <location>
        <begin position="147"/>
        <end position="245"/>
    </location>
</feature>
<dbReference type="AlphaFoldDB" id="A0A562M6U1"/>
<evidence type="ECO:0000259" key="2">
    <source>
        <dbReference type="PROSITE" id="PS50110"/>
    </source>
</evidence>
<dbReference type="InterPro" id="IPR046947">
    <property type="entry name" value="LytR-like"/>
</dbReference>
<reference evidence="4 5" key="1">
    <citation type="journal article" date="2015" name="Stand. Genomic Sci.">
        <title>Genomic Encyclopedia of Bacterial and Archaeal Type Strains, Phase III: the genomes of soil and plant-associated and newly described type strains.</title>
        <authorList>
            <person name="Whitman W.B."/>
            <person name="Woyke T."/>
            <person name="Klenk H.P."/>
            <person name="Zhou Y."/>
            <person name="Lilburn T.G."/>
            <person name="Beck B.J."/>
            <person name="De Vos P."/>
            <person name="Vandamme P."/>
            <person name="Eisen J.A."/>
            <person name="Garrity G."/>
            <person name="Hugenholtz P."/>
            <person name="Kyrpides N.C."/>
        </authorList>
    </citation>
    <scope>NUCLEOTIDE SEQUENCE [LARGE SCALE GENOMIC DNA]</scope>
    <source>
        <strain evidence="4 5">CGMCC 1.6855</strain>
    </source>
</reference>
<gene>
    <name evidence="4" type="ORF">IQ31_04922</name>
</gene>
<sequence>MRPKNIDLILKMKCIIVDDESLAREWILTLVGEISEVEIIGEFTNALSALDFIRESEVDLVFLDIQMPKFSGLEFAQELPERTMVIFTTAFPQYALQSYELDAIDYLLKPIEKERLEKAVGKAKEYRRLLLPETTKNTFEGKSNDSILIKADRRYYRVLLAEILFIEGLKDYVVIHTVEKKLVTAMNIKNILLKIDLPYFLRVSKSYIVNGNRIDSFDNQTIYIGEHEIPIGDVYKKEFQQEYTRQIFGNNP</sequence>
<dbReference type="EMBL" id="VLKR01000040">
    <property type="protein sequence ID" value="TWI15639.1"/>
    <property type="molecule type" value="Genomic_DNA"/>
</dbReference>
<evidence type="ECO:0000313" key="5">
    <source>
        <dbReference type="Proteomes" id="UP000315908"/>
    </source>
</evidence>
<feature type="modified residue" description="4-aspartylphosphate" evidence="1">
    <location>
        <position position="64"/>
    </location>
</feature>
<comment type="caution">
    <text evidence="4">The sequence shown here is derived from an EMBL/GenBank/DDBJ whole genome shotgun (WGS) entry which is preliminary data.</text>
</comment>
<dbReference type="Gene3D" id="3.40.50.2300">
    <property type="match status" value="1"/>
</dbReference>
<dbReference type="SUPFAM" id="SSF52172">
    <property type="entry name" value="CheY-like"/>
    <property type="match status" value="1"/>
</dbReference>
<dbReference type="InterPro" id="IPR007492">
    <property type="entry name" value="LytTR_DNA-bd_dom"/>
</dbReference>
<proteinExistence type="predicted"/>
<dbReference type="GO" id="GO:0003677">
    <property type="term" value="F:DNA binding"/>
    <property type="evidence" value="ECO:0007669"/>
    <property type="project" value="InterPro"/>
</dbReference>